<keyword evidence="14" id="KW-1185">Reference proteome</keyword>
<keyword evidence="6" id="KW-0472">Membrane</keyword>
<evidence type="ECO:0000256" key="11">
    <source>
        <dbReference type="SAM" id="SignalP"/>
    </source>
</evidence>
<reference evidence="13 14" key="1">
    <citation type="submission" date="2020-06" db="EMBL/GenBank/DDBJ databases">
        <authorList>
            <consortium name="Wellcome Sanger Institute Data Sharing"/>
        </authorList>
    </citation>
    <scope>NUCLEOTIDE SEQUENCE [LARGE SCALE GENOMIC DNA]</scope>
</reference>
<evidence type="ECO:0000256" key="1">
    <source>
        <dbReference type="ARBA" id="ARBA00004609"/>
    </source>
</evidence>
<keyword evidence="4" id="KW-0336">GPI-anchor</keyword>
<keyword evidence="3" id="KW-1003">Cell membrane</keyword>
<feature type="domain" description="GDNF/GAS1" evidence="12">
    <location>
        <begin position="155"/>
        <end position="235"/>
    </location>
</feature>
<dbReference type="PRINTS" id="PR01316">
    <property type="entry name" value="GDNFRECEPTOR"/>
</dbReference>
<dbReference type="GeneID" id="114768197"/>
<evidence type="ECO:0000256" key="7">
    <source>
        <dbReference type="ARBA" id="ARBA00023170"/>
    </source>
</evidence>
<dbReference type="Proteomes" id="UP000694580">
    <property type="component" value="Chromosome 18"/>
</dbReference>
<evidence type="ECO:0000256" key="6">
    <source>
        <dbReference type="ARBA" id="ARBA00023136"/>
    </source>
</evidence>
<reference evidence="13" key="3">
    <citation type="submission" date="2025-09" db="UniProtKB">
        <authorList>
            <consortium name="Ensembl"/>
        </authorList>
    </citation>
    <scope>IDENTIFICATION</scope>
</reference>
<proteinExistence type="inferred from homology"/>
<dbReference type="FunFam" id="1.10.220.110:FF:000001">
    <property type="entry name" value="GDNF family receptor alpha"/>
    <property type="match status" value="1"/>
</dbReference>
<dbReference type="GO" id="GO:0038023">
    <property type="term" value="F:signaling receptor activity"/>
    <property type="evidence" value="ECO:0007669"/>
    <property type="project" value="InterPro"/>
</dbReference>
<name>A0AAY4CHK7_9TELE</name>
<feature type="domain" description="GDNF/GAS1" evidence="12">
    <location>
        <begin position="246"/>
        <end position="338"/>
    </location>
</feature>
<reference evidence="13" key="2">
    <citation type="submission" date="2025-08" db="UniProtKB">
        <authorList>
            <consortium name="Ensembl"/>
        </authorList>
    </citation>
    <scope>IDENTIFICATION</scope>
</reference>
<dbReference type="GO" id="GO:0009897">
    <property type="term" value="C:external side of plasma membrane"/>
    <property type="evidence" value="ECO:0007669"/>
    <property type="project" value="TreeGrafter"/>
</dbReference>
<evidence type="ECO:0000256" key="9">
    <source>
        <dbReference type="ARBA" id="ARBA00023288"/>
    </source>
</evidence>
<organism evidence="13 14">
    <name type="scientific">Denticeps clupeoides</name>
    <name type="common">denticle herring</name>
    <dbReference type="NCBI Taxonomy" id="299321"/>
    <lineage>
        <taxon>Eukaryota</taxon>
        <taxon>Metazoa</taxon>
        <taxon>Chordata</taxon>
        <taxon>Craniata</taxon>
        <taxon>Vertebrata</taxon>
        <taxon>Euteleostomi</taxon>
        <taxon>Actinopterygii</taxon>
        <taxon>Neopterygii</taxon>
        <taxon>Teleostei</taxon>
        <taxon>Clupei</taxon>
        <taxon>Clupeiformes</taxon>
        <taxon>Denticipitoidei</taxon>
        <taxon>Denticipitidae</taxon>
        <taxon>Denticeps</taxon>
    </lineage>
</organism>
<evidence type="ECO:0000313" key="14">
    <source>
        <dbReference type="Proteomes" id="UP000694580"/>
    </source>
</evidence>
<comment type="subcellular location">
    <subcellularLocation>
        <location evidence="1">Cell membrane</location>
        <topology evidence="1">Lipid-anchor</topology>
        <topology evidence="1">GPI-anchor</topology>
    </subcellularLocation>
</comment>
<feature type="signal peptide" evidence="11">
    <location>
        <begin position="1"/>
        <end position="21"/>
    </location>
</feature>
<evidence type="ECO:0000256" key="10">
    <source>
        <dbReference type="SAM" id="MobiDB-lite"/>
    </source>
</evidence>
<dbReference type="PANTHER" id="PTHR10269:SF15">
    <property type="entry name" value="GDNF FAMILY RECEPTOR ALPHA-3"/>
    <property type="match status" value="1"/>
</dbReference>
<accession>A0AAY4CHK7</accession>
<feature type="region of interest" description="Disordered" evidence="10">
    <location>
        <begin position="381"/>
        <end position="405"/>
    </location>
</feature>
<gene>
    <name evidence="13" type="primary">GFRA3</name>
</gene>
<dbReference type="InterPro" id="IPR003438">
    <property type="entry name" value="GDNF_rcpt"/>
</dbReference>
<feature type="compositionally biased region" description="Acidic residues" evidence="10">
    <location>
        <begin position="382"/>
        <end position="395"/>
    </location>
</feature>
<dbReference type="Gene3D" id="1.10.220.110">
    <property type="entry name" value="GDNF binding domain"/>
    <property type="match status" value="1"/>
</dbReference>
<dbReference type="AlphaFoldDB" id="A0AAY4CHK7"/>
<dbReference type="RefSeq" id="XP_028816193.1">
    <property type="nucleotide sequence ID" value="XM_028960360.1"/>
</dbReference>
<dbReference type="SMART" id="SM00907">
    <property type="entry name" value="GDNF"/>
    <property type="match status" value="3"/>
</dbReference>
<evidence type="ECO:0000256" key="2">
    <source>
        <dbReference type="ARBA" id="ARBA00005961"/>
    </source>
</evidence>
<evidence type="ECO:0000256" key="8">
    <source>
        <dbReference type="ARBA" id="ARBA00023180"/>
    </source>
</evidence>
<dbReference type="Ensembl" id="ENSDCDT00010040555.1">
    <property type="protein sequence ID" value="ENSDCDP00010032680.1"/>
    <property type="gene ID" value="ENSDCDG00010020933.1"/>
</dbReference>
<dbReference type="InterPro" id="IPR037193">
    <property type="entry name" value="GDNF_alpha"/>
</dbReference>
<dbReference type="Pfam" id="PF02351">
    <property type="entry name" value="GDNF"/>
    <property type="match status" value="2"/>
</dbReference>
<keyword evidence="5 11" id="KW-0732">Signal</keyword>
<evidence type="ECO:0000259" key="12">
    <source>
        <dbReference type="SMART" id="SM00907"/>
    </source>
</evidence>
<feature type="domain" description="GDNF/GAS1" evidence="12">
    <location>
        <begin position="33"/>
        <end position="113"/>
    </location>
</feature>
<evidence type="ECO:0000256" key="3">
    <source>
        <dbReference type="ARBA" id="ARBA00022475"/>
    </source>
</evidence>
<dbReference type="GO" id="GO:0007399">
    <property type="term" value="P:nervous system development"/>
    <property type="evidence" value="ECO:0007669"/>
    <property type="project" value="TreeGrafter"/>
</dbReference>
<keyword evidence="7" id="KW-0675">Receptor</keyword>
<dbReference type="GeneTree" id="ENSGT00940000165282"/>
<comment type="similarity">
    <text evidence="2">Belongs to the GDNFR family.</text>
</comment>
<keyword evidence="8" id="KW-0325">Glycoprotein</keyword>
<evidence type="ECO:0000313" key="13">
    <source>
        <dbReference type="Ensembl" id="ENSDCDP00010032680.1"/>
    </source>
</evidence>
<protein>
    <recommendedName>
        <fullName evidence="12">GDNF/GAS1 domain-containing protein</fullName>
    </recommendedName>
</protein>
<feature type="chain" id="PRO_5044265759" description="GDNF/GAS1 domain-containing protein" evidence="11">
    <location>
        <begin position="22"/>
        <end position="443"/>
    </location>
</feature>
<evidence type="ECO:0000256" key="4">
    <source>
        <dbReference type="ARBA" id="ARBA00022622"/>
    </source>
</evidence>
<sequence>MTGDMIVLGIVLNIFTKGVLPSPTVEQGVAVDCTEAYQHCMKEARCRGLIQQLKECVEEESEGQLSLEFRKSCQNVQSALQRYRPLQDCRCQRSSRRELHCLRVYWSLRFPKGYNDIETSPYQEADLEMVRNMDTQKFASIVAESSIPLDGQNQCLKAAQDCGLFEKCGARRSEYVLACTKPMPGSDHCSQQKCHRALRRFMDRVPEEYSFSILFCQCTDTLCGERRRKTIVPSCSYEDRGEQPNCLHLKSDCMRDDLCRSRLADFQQHCNPSPYSGCARENGALCLRAYAGLIGTIMTPNYVRNSSVDVSLWCNCAGSGNQWHDCVRLQRLFTNNTCLHNAINTMGSFSSHTPPLPVPSPSQINQVDVFNINILPGFNSVEDSEEEEEEEEQAEEINSNPVHMIPPFSEKATVSNLNSGCGGKLQTALLVLLCPLSVSMSWG</sequence>
<dbReference type="PANTHER" id="PTHR10269">
    <property type="entry name" value="GDNF RECEPTOR ALPHA"/>
    <property type="match status" value="1"/>
</dbReference>
<dbReference type="GO" id="GO:0043235">
    <property type="term" value="C:receptor complex"/>
    <property type="evidence" value="ECO:0007669"/>
    <property type="project" value="TreeGrafter"/>
</dbReference>
<dbReference type="InterPro" id="IPR016017">
    <property type="entry name" value="GDNF/GAS1"/>
</dbReference>
<dbReference type="GO" id="GO:0007169">
    <property type="term" value="P:cell surface receptor protein tyrosine kinase signaling pathway"/>
    <property type="evidence" value="ECO:0007669"/>
    <property type="project" value="UniProtKB-ARBA"/>
</dbReference>
<evidence type="ECO:0000256" key="5">
    <source>
        <dbReference type="ARBA" id="ARBA00022729"/>
    </source>
</evidence>
<dbReference type="SUPFAM" id="SSF110035">
    <property type="entry name" value="GDNF receptor-like"/>
    <property type="match status" value="1"/>
</dbReference>
<keyword evidence="9" id="KW-0449">Lipoprotein</keyword>